<dbReference type="Gene3D" id="3.40.50.850">
    <property type="entry name" value="Isochorismatase-like"/>
    <property type="match status" value="1"/>
</dbReference>
<sequence>MERNLDAKYYVNSYDKEKDIYSSKENTLLLVIDEQPKLMNTMENGEQTILNTLVLINAFKEYGMPILATEQYPKGLGRSDDRLLAEIEENNIFAKSIFDAAIPEVIEYIRENKITNVVLTGAEGHICVYQTVRTLRDLGLNVFLAEDAVSSYSEELKNTALINMRDMGAMVVNTEMLLFDIARDSKDAHFKVISNLVKEIRARD</sequence>
<dbReference type="Pfam" id="PF00857">
    <property type="entry name" value="Isochorismatase"/>
    <property type="match status" value="1"/>
</dbReference>
<dbReference type="Proteomes" id="UP000261011">
    <property type="component" value="Unassembled WGS sequence"/>
</dbReference>
<dbReference type="RefSeq" id="WP_117520090.1">
    <property type="nucleotide sequence ID" value="NZ_AP031484.1"/>
</dbReference>
<proteinExistence type="predicted"/>
<dbReference type="InterPro" id="IPR000868">
    <property type="entry name" value="Isochorismatase-like_dom"/>
</dbReference>
<dbReference type="InterPro" id="IPR050993">
    <property type="entry name" value="Isochorismatase_domain"/>
</dbReference>
<evidence type="ECO:0000313" key="2">
    <source>
        <dbReference type="EMBL" id="RGB77991.1"/>
    </source>
</evidence>
<evidence type="ECO:0000313" key="3">
    <source>
        <dbReference type="Proteomes" id="UP000261011"/>
    </source>
</evidence>
<dbReference type="PANTHER" id="PTHR14119:SF3">
    <property type="entry name" value="ISOCHORISMATASE DOMAIN-CONTAINING PROTEIN 2"/>
    <property type="match status" value="1"/>
</dbReference>
<feature type="domain" description="Isochorismatase-like" evidence="1">
    <location>
        <begin position="27"/>
        <end position="175"/>
    </location>
</feature>
<accession>A0A3E2TKS6</accession>
<dbReference type="AlphaFoldDB" id="A0A3E2TKS6"/>
<protein>
    <submittedName>
        <fullName evidence="2">Isochorismatase family protein</fullName>
    </submittedName>
</protein>
<name>A0A3E2TKS6_9FIRM</name>
<organism evidence="2 3">
    <name type="scientific">Anaerococcus nagyae</name>
    <dbReference type="NCBI Taxonomy" id="1755241"/>
    <lineage>
        <taxon>Bacteria</taxon>
        <taxon>Bacillati</taxon>
        <taxon>Bacillota</taxon>
        <taxon>Tissierellia</taxon>
        <taxon>Tissierellales</taxon>
        <taxon>Peptoniphilaceae</taxon>
        <taxon>Anaerococcus</taxon>
    </lineage>
</organism>
<dbReference type="OrthoDB" id="9789777at2"/>
<keyword evidence="3" id="KW-1185">Reference proteome</keyword>
<dbReference type="InterPro" id="IPR036380">
    <property type="entry name" value="Isochorismatase-like_sf"/>
</dbReference>
<reference evidence="2 3" key="1">
    <citation type="submission" date="2018-08" db="EMBL/GenBank/DDBJ databases">
        <title>A genome reference for cultivated species of the human gut microbiota.</title>
        <authorList>
            <person name="Zou Y."/>
            <person name="Xue W."/>
            <person name="Luo G."/>
        </authorList>
    </citation>
    <scope>NUCLEOTIDE SEQUENCE [LARGE SCALE GENOMIC DNA]</scope>
    <source>
        <strain evidence="2 3">OF01-3</strain>
    </source>
</reference>
<dbReference type="SUPFAM" id="SSF52499">
    <property type="entry name" value="Isochorismatase-like hydrolases"/>
    <property type="match status" value="1"/>
</dbReference>
<comment type="caution">
    <text evidence="2">The sequence shown here is derived from an EMBL/GenBank/DDBJ whole genome shotgun (WGS) entry which is preliminary data.</text>
</comment>
<evidence type="ECO:0000259" key="1">
    <source>
        <dbReference type="Pfam" id="PF00857"/>
    </source>
</evidence>
<dbReference type="EMBL" id="QVEU01000001">
    <property type="protein sequence ID" value="RGB77991.1"/>
    <property type="molecule type" value="Genomic_DNA"/>
</dbReference>
<dbReference type="PANTHER" id="PTHR14119">
    <property type="entry name" value="HYDROLASE"/>
    <property type="match status" value="1"/>
</dbReference>
<gene>
    <name evidence="2" type="ORF">DXA39_00655</name>
</gene>